<evidence type="ECO:0000256" key="1">
    <source>
        <dbReference type="SAM" id="MobiDB-lite"/>
    </source>
</evidence>
<comment type="caution">
    <text evidence="2">The sequence shown here is derived from an EMBL/GenBank/DDBJ whole genome shotgun (WGS) entry which is preliminary data.</text>
</comment>
<feature type="compositionally biased region" description="Low complexity" evidence="1">
    <location>
        <begin position="21"/>
        <end position="32"/>
    </location>
</feature>
<dbReference type="EMBL" id="JABANM010011153">
    <property type="protein sequence ID" value="KAF4738148.1"/>
    <property type="molecule type" value="Genomic_DNA"/>
</dbReference>
<feature type="compositionally biased region" description="Acidic residues" evidence="1">
    <location>
        <begin position="138"/>
        <end position="153"/>
    </location>
</feature>
<feature type="compositionally biased region" description="Low complexity" evidence="1">
    <location>
        <begin position="59"/>
        <end position="70"/>
    </location>
</feature>
<feature type="compositionally biased region" description="Basic and acidic residues" evidence="1">
    <location>
        <begin position="83"/>
        <end position="94"/>
    </location>
</feature>
<organism evidence="2 3">
    <name type="scientific">Perkinsus olseni</name>
    <name type="common">Perkinsus atlanticus</name>
    <dbReference type="NCBI Taxonomy" id="32597"/>
    <lineage>
        <taxon>Eukaryota</taxon>
        <taxon>Sar</taxon>
        <taxon>Alveolata</taxon>
        <taxon>Perkinsozoa</taxon>
        <taxon>Perkinsea</taxon>
        <taxon>Perkinsida</taxon>
        <taxon>Perkinsidae</taxon>
        <taxon>Perkinsus</taxon>
    </lineage>
</organism>
<feature type="compositionally biased region" description="Basic and acidic residues" evidence="1">
    <location>
        <begin position="33"/>
        <end position="42"/>
    </location>
</feature>
<accession>A0A7J6SZ00</accession>
<gene>
    <name evidence="2" type="ORF">FOZ62_010536</name>
</gene>
<evidence type="ECO:0000313" key="3">
    <source>
        <dbReference type="Proteomes" id="UP000574390"/>
    </source>
</evidence>
<name>A0A7J6SZ00_PEROL</name>
<feature type="non-terminal residue" evidence="2">
    <location>
        <position position="167"/>
    </location>
</feature>
<sequence length="167" mass="18156">MGCGASVEASMPNKETPFSTSQVPQEESVQQQQEKEANDVKEAATAQAPPAVEVRPPKGASGDQAAQAAAGDDEDDDVPLYDPRFRRLSRADCDSHRESLLHDLAERHARRPSIQFALDENEVTEIPYDESAQKQEDNNNEEDDDDDDDEESSGSEGAPEELSAPTG</sequence>
<evidence type="ECO:0000313" key="2">
    <source>
        <dbReference type="EMBL" id="KAF4738148.1"/>
    </source>
</evidence>
<reference evidence="2 3" key="1">
    <citation type="submission" date="2020-04" db="EMBL/GenBank/DDBJ databases">
        <title>Perkinsus olseni comparative genomics.</title>
        <authorList>
            <person name="Bogema D.R."/>
        </authorList>
    </citation>
    <scope>NUCLEOTIDE SEQUENCE [LARGE SCALE GENOMIC DNA]</scope>
    <source>
        <strain evidence="2">ATCC PRA-205</strain>
    </source>
</reference>
<feature type="region of interest" description="Disordered" evidence="1">
    <location>
        <begin position="107"/>
        <end position="167"/>
    </location>
</feature>
<dbReference type="AlphaFoldDB" id="A0A7J6SZ00"/>
<protein>
    <submittedName>
        <fullName evidence="2">Uncharacterized protein</fullName>
    </submittedName>
</protein>
<feature type="region of interest" description="Disordered" evidence="1">
    <location>
        <begin position="1"/>
        <end position="94"/>
    </location>
</feature>
<dbReference type="Proteomes" id="UP000574390">
    <property type="component" value="Unassembled WGS sequence"/>
</dbReference>
<proteinExistence type="predicted"/>